<dbReference type="Pfam" id="PF01546">
    <property type="entry name" value="Peptidase_M20"/>
    <property type="match status" value="1"/>
</dbReference>
<dbReference type="PIRSF" id="PIRSF005962">
    <property type="entry name" value="Pept_M20D_amidohydro"/>
    <property type="match status" value="1"/>
</dbReference>
<dbReference type="GO" id="GO:0046872">
    <property type="term" value="F:metal ion binding"/>
    <property type="evidence" value="ECO:0007669"/>
    <property type="project" value="UniProtKB-KW"/>
</dbReference>
<dbReference type="PANTHER" id="PTHR11014">
    <property type="entry name" value="PEPTIDASE M20 FAMILY MEMBER"/>
    <property type="match status" value="1"/>
</dbReference>
<feature type="domain" description="Peptidase M20 dimerisation" evidence="3">
    <location>
        <begin position="187"/>
        <end position="282"/>
    </location>
</feature>
<dbReference type="InterPro" id="IPR036264">
    <property type="entry name" value="Bact_exopeptidase_dim_dom"/>
</dbReference>
<keyword evidence="1 4" id="KW-0378">Hydrolase</keyword>
<dbReference type="SUPFAM" id="SSF53187">
    <property type="entry name" value="Zn-dependent exopeptidases"/>
    <property type="match status" value="1"/>
</dbReference>
<dbReference type="Gene3D" id="3.30.70.360">
    <property type="match status" value="1"/>
</dbReference>
<feature type="binding site" evidence="2">
    <location>
        <position position="104"/>
    </location>
    <ligand>
        <name>Mn(2+)</name>
        <dbReference type="ChEBI" id="CHEBI:29035"/>
        <label>2</label>
    </ligand>
</feature>
<dbReference type="GO" id="GO:0050118">
    <property type="term" value="F:N-acetyldiaminopimelate deacetylase activity"/>
    <property type="evidence" value="ECO:0007669"/>
    <property type="project" value="UniProtKB-ARBA"/>
</dbReference>
<dbReference type="RefSeq" id="WP_132546985.1">
    <property type="nucleotide sequence ID" value="NZ_SMAA01000001.1"/>
</dbReference>
<sequence>MNFQKAAADSETYIITMRRYFHQHPELSLKEVKTTAKIKDELCKMGLAPICYDNHPGLYCYIDGTASSKKKKTVALRADIDALPITECTSLPFASEVSGVMHACGHDCHIAMLLGAAKLLSSHTDAFSGRVKLLFQAGEEVSHGADFYVKNNFCADVNAIFAMHVWGDFDAPYISIEAGSRMASCDNFKITINGKAAHGAAPHKGADAIVAASYTVVAIQSIVSRLSDPLIPLVITIGKIEGGQFYNIIADKVELTGTVRTHSPQLRMSIEAMLKRVAANTAQDFNCTAQLDYTYHVGPVVNDQPALTTLARHAATLLYGNEILGSMPKTMSSEDFSLFMEKIPGVHAFIGARNKEKHITETNHSNKFTVDETILKRGAALYAQFACDYLNKA</sequence>
<feature type="binding site" evidence="2">
    <location>
        <position position="364"/>
    </location>
    <ligand>
        <name>Mn(2+)</name>
        <dbReference type="ChEBI" id="CHEBI:29035"/>
        <label>2</label>
    </ligand>
</feature>
<dbReference type="OrthoDB" id="9776731at2"/>
<dbReference type="InterPro" id="IPR017439">
    <property type="entry name" value="Amidohydrolase"/>
</dbReference>
<evidence type="ECO:0000256" key="1">
    <source>
        <dbReference type="ARBA" id="ARBA00022801"/>
    </source>
</evidence>
<protein>
    <submittedName>
        <fullName evidence="4">Amidohydrolase</fullName>
    </submittedName>
</protein>
<evidence type="ECO:0000259" key="3">
    <source>
        <dbReference type="Pfam" id="PF07687"/>
    </source>
</evidence>
<feature type="binding site" evidence="2">
    <location>
        <position position="164"/>
    </location>
    <ligand>
        <name>Mn(2+)</name>
        <dbReference type="ChEBI" id="CHEBI:29035"/>
        <label>2</label>
    </ligand>
</feature>
<dbReference type="SUPFAM" id="SSF55031">
    <property type="entry name" value="Bacterial exopeptidase dimerisation domain"/>
    <property type="match status" value="1"/>
</dbReference>
<dbReference type="InterPro" id="IPR011650">
    <property type="entry name" value="Peptidase_M20_dimer"/>
</dbReference>
<name>A0A4R3KH72_9FIRM</name>
<evidence type="ECO:0000313" key="4">
    <source>
        <dbReference type="EMBL" id="TCS82021.1"/>
    </source>
</evidence>
<keyword evidence="2" id="KW-0464">Manganese</keyword>
<keyword evidence="5" id="KW-1185">Reference proteome</keyword>
<dbReference type="PANTHER" id="PTHR11014:SF63">
    <property type="entry name" value="METALLOPEPTIDASE, PUTATIVE (AFU_ORTHOLOGUE AFUA_6G09600)-RELATED"/>
    <property type="match status" value="1"/>
</dbReference>
<reference evidence="4 5" key="1">
    <citation type="submission" date="2019-03" db="EMBL/GenBank/DDBJ databases">
        <title>Genomic Encyclopedia of Type Strains, Phase IV (KMG-IV): sequencing the most valuable type-strain genomes for metagenomic binning, comparative biology and taxonomic classification.</title>
        <authorList>
            <person name="Goeker M."/>
        </authorList>
    </citation>
    <scope>NUCLEOTIDE SEQUENCE [LARGE SCALE GENOMIC DNA]</scope>
    <source>
        <strain evidence="4 5">DSM 20467</strain>
    </source>
</reference>
<dbReference type="InterPro" id="IPR002933">
    <property type="entry name" value="Peptidase_M20"/>
</dbReference>
<evidence type="ECO:0000256" key="2">
    <source>
        <dbReference type="PIRSR" id="PIRSR005962-1"/>
    </source>
</evidence>
<proteinExistence type="predicted"/>
<accession>A0A4R3KH72</accession>
<organism evidence="4 5">
    <name type="scientific">Pectinatus cerevisiiphilus</name>
    <dbReference type="NCBI Taxonomy" id="86956"/>
    <lineage>
        <taxon>Bacteria</taxon>
        <taxon>Bacillati</taxon>
        <taxon>Bacillota</taxon>
        <taxon>Negativicutes</taxon>
        <taxon>Selenomonadales</taxon>
        <taxon>Selenomonadaceae</taxon>
        <taxon>Pectinatus</taxon>
    </lineage>
</organism>
<gene>
    <name evidence="4" type="ORF">EDC37_101193</name>
</gene>
<comment type="cofactor">
    <cofactor evidence="2">
        <name>Mn(2+)</name>
        <dbReference type="ChEBI" id="CHEBI:29035"/>
    </cofactor>
    <text evidence="2">The Mn(2+) ion enhances activity.</text>
</comment>
<keyword evidence="2" id="KW-0479">Metal-binding</keyword>
<feature type="binding site" evidence="2">
    <location>
        <position position="106"/>
    </location>
    <ligand>
        <name>Mn(2+)</name>
        <dbReference type="ChEBI" id="CHEBI:29035"/>
        <label>2</label>
    </ligand>
</feature>
<dbReference type="FunFam" id="3.30.70.360:FF:000001">
    <property type="entry name" value="N-acetyldiaminopimelate deacetylase"/>
    <property type="match status" value="1"/>
</dbReference>
<feature type="binding site" evidence="2">
    <location>
        <position position="140"/>
    </location>
    <ligand>
        <name>Mn(2+)</name>
        <dbReference type="ChEBI" id="CHEBI:29035"/>
        <label>2</label>
    </ligand>
</feature>
<dbReference type="AlphaFoldDB" id="A0A4R3KH72"/>
<comment type="caution">
    <text evidence="4">The sequence shown here is derived from an EMBL/GenBank/DDBJ whole genome shotgun (WGS) entry which is preliminary data.</text>
</comment>
<dbReference type="Gene3D" id="3.40.630.10">
    <property type="entry name" value="Zn peptidases"/>
    <property type="match status" value="1"/>
</dbReference>
<evidence type="ECO:0000313" key="5">
    <source>
        <dbReference type="Proteomes" id="UP000295188"/>
    </source>
</evidence>
<dbReference type="EMBL" id="SMAA01000001">
    <property type="protein sequence ID" value="TCS82021.1"/>
    <property type="molecule type" value="Genomic_DNA"/>
</dbReference>
<dbReference type="GO" id="GO:0019877">
    <property type="term" value="P:diaminopimelate biosynthetic process"/>
    <property type="evidence" value="ECO:0007669"/>
    <property type="project" value="UniProtKB-ARBA"/>
</dbReference>
<dbReference type="NCBIfam" id="TIGR01891">
    <property type="entry name" value="amidohydrolases"/>
    <property type="match status" value="1"/>
</dbReference>
<dbReference type="Proteomes" id="UP000295188">
    <property type="component" value="Unassembled WGS sequence"/>
</dbReference>
<dbReference type="Pfam" id="PF07687">
    <property type="entry name" value="M20_dimer"/>
    <property type="match status" value="1"/>
</dbReference>